<reference evidence="1" key="1">
    <citation type="submission" date="2018-05" db="EMBL/GenBank/DDBJ databases">
        <authorList>
            <person name="Lanie J.A."/>
            <person name="Ng W.-L."/>
            <person name="Kazmierczak K.M."/>
            <person name="Andrzejewski T.M."/>
            <person name="Davidsen T.M."/>
            <person name="Wayne K.J."/>
            <person name="Tettelin H."/>
            <person name="Glass J.I."/>
            <person name="Rusch D."/>
            <person name="Podicherti R."/>
            <person name="Tsui H.-C.T."/>
            <person name="Winkler M.E."/>
        </authorList>
    </citation>
    <scope>NUCLEOTIDE SEQUENCE</scope>
</reference>
<name>A0A381USM4_9ZZZZ</name>
<dbReference type="Pfam" id="PF05494">
    <property type="entry name" value="MlaC"/>
    <property type="match status" value="1"/>
</dbReference>
<proteinExistence type="predicted"/>
<evidence type="ECO:0000313" key="1">
    <source>
        <dbReference type="EMBL" id="SVA31182.1"/>
    </source>
</evidence>
<dbReference type="InterPro" id="IPR042245">
    <property type="entry name" value="Tgt2/MlaC_sf"/>
</dbReference>
<dbReference type="Gene3D" id="3.10.450.710">
    <property type="entry name" value="Tgt2/MlaC"/>
    <property type="match status" value="1"/>
</dbReference>
<dbReference type="EMBL" id="UINC01007058">
    <property type="protein sequence ID" value="SVA31182.1"/>
    <property type="molecule type" value="Genomic_DNA"/>
</dbReference>
<accession>A0A381USM4</accession>
<dbReference type="InterPro" id="IPR008869">
    <property type="entry name" value="MlaC/ttg2D"/>
</dbReference>
<protein>
    <recommendedName>
        <fullName evidence="2">ABC transporter substrate-binding protein</fullName>
    </recommendedName>
</protein>
<organism evidence="1">
    <name type="scientific">marine metagenome</name>
    <dbReference type="NCBI Taxonomy" id="408172"/>
    <lineage>
        <taxon>unclassified sequences</taxon>
        <taxon>metagenomes</taxon>
        <taxon>ecological metagenomes</taxon>
    </lineage>
</organism>
<sequence>MRNLKIIAFNTLLVFFFMTVPSWVGSEEKSPKAAVKILLNEIKQIVEGNGLSDVEKAANKKHSDIAVSILKVPEISQKALGKYWKKHSAEQQDQFQKLLGNLFVHVAFPSSAKFFANLDLMYGKSKSKKDMTMVPITVIHEKEGEVDIDFKMKQSAKNWLVVDVILDGVSMRNNLRSQFYKILKKNDFNELIRRMKKKLKEAQG</sequence>
<dbReference type="PANTHER" id="PTHR36573">
    <property type="entry name" value="INTERMEMBRANE PHOSPHOLIPID TRANSPORT SYSTEM BINDING PROTEIN MLAC"/>
    <property type="match status" value="1"/>
</dbReference>
<gene>
    <name evidence="1" type="ORF">METZ01_LOCUS84036</name>
</gene>
<dbReference type="AlphaFoldDB" id="A0A381USM4"/>
<dbReference type="PANTHER" id="PTHR36573:SF1">
    <property type="entry name" value="INTERMEMBRANE PHOSPHOLIPID TRANSPORT SYSTEM BINDING PROTEIN MLAC"/>
    <property type="match status" value="1"/>
</dbReference>
<evidence type="ECO:0008006" key="2">
    <source>
        <dbReference type="Google" id="ProtNLM"/>
    </source>
</evidence>